<evidence type="ECO:0000313" key="3">
    <source>
        <dbReference type="Proteomes" id="UP000598174"/>
    </source>
</evidence>
<protein>
    <recommendedName>
        <fullName evidence="1">Pyrrolo-quinoline quinone repeat domain-containing protein</fullName>
    </recommendedName>
</protein>
<dbReference type="InterPro" id="IPR011047">
    <property type="entry name" value="Quinoprotein_ADH-like_sf"/>
</dbReference>
<comment type="caution">
    <text evidence="2">The sequence shown here is derived from an EMBL/GenBank/DDBJ whole genome shotgun (WGS) entry which is preliminary data.</text>
</comment>
<evidence type="ECO:0000259" key="1">
    <source>
        <dbReference type="Pfam" id="PF13360"/>
    </source>
</evidence>
<name>A0A919J0H5_9ACTN</name>
<accession>A0A919J0H5</accession>
<dbReference type="InterPro" id="IPR015943">
    <property type="entry name" value="WD40/YVTN_repeat-like_dom_sf"/>
</dbReference>
<keyword evidence="3" id="KW-1185">Reference proteome</keyword>
<dbReference type="Gene3D" id="2.130.10.10">
    <property type="entry name" value="YVTN repeat-like/Quinoprotein amine dehydrogenase"/>
    <property type="match status" value="1"/>
</dbReference>
<dbReference type="AlphaFoldDB" id="A0A919J0H5"/>
<dbReference type="SUPFAM" id="SSF50998">
    <property type="entry name" value="Quinoprotein alcohol dehydrogenase-like"/>
    <property type="match status" value="1"/>
</dbReference>
<dbReference type="InterPro" id="IPR002372">
    <property type="entry name" value="PQQ_rpt_dom"/>
</dbReference>
<dbReference type="Proteomes" id="UP000598174">
    <property type="component" value="Unassembled WGS sequence"/>
</dbReference>
<organism evidence="2 3">
    <name type="scientific">Paractinoplanes ferrugineus</name>
    <dbReference type="NCBI Taxonomy" id="113564"/>
    <lineage>
        <taxon>Bacteria</taxon>
        <taxon>Bacillati</taxon>
        <taxon>Actinomycetota</taxon>
        <taxon>Actinomycetes</taxon>
        <taxon>Micromonosporales</taxon>
        <taxon>Micromonosporaceae</taxon>
        <taxon>Paractinoplanes</taxon>
    </lineage>
</organism>
<dbReference type="Pfam" id="PF13360">
    <property type="entry name" value="PQQ_2"/>
    <property type="match status" value="1"/>
</dbReference>
<dbReference type="EMBL" id="BOMM01000001">
    <property type="protein sequence ID" value="GIE08301.1"/>
    <property type="molecule type" value="Genomic_DNA"/>
</dbReference>
<evidence type="ECO:0000313" key="2">
    <source>
        <dbReference type="EMBL" id="GIE08301.1"/>
    </source>
</evidence>
<sequence>MKKVLLRSLSALVVAAVAVLVGWRVLAPAEVLASVNGPTPKMSLIRAGVTSKLSMAPLIVDDTVRVYAAKRQIRADAPVHARTMYSAIWSFRRWPQQLTGVVAAGSTVVSRWSDGDVVAIDGRTGKIIWRISGPAPAEGFAGHRTGADTVWRPVGLRVAGGTVLVTATARVDAYEVSTGARRWTAPLCADGFTTAGGSYVCADGAYDTATGAKVASFPTGPFTPLGCDVATSACAGLRDGTGQGWLTDASTPRRSRPLDGPGSTVAGGVVFQSTAAALLAVDPVTGATLRRSPAGTQVLGASGDRILLLTKDRRLLQLETRTAKGKLMFLASFGKEVRKYDVGAWQVTPRFVAIERLAPAGPKSPDAPGYYYSTEPVLVAEL</sequence>
<dbReference type="InterPro" id="IPR018391">
    <property type="entry name" value="PQQ_b-propeller_rpt"/>
</dbReference>
<reference evidence="2" key="1">
    <citation type="submission" date="2021-01" db="EMBL/GenBank/DDBJ databases">
        <title>Whole genome shotgun sequence of Actinoplanes ferrugineus NBRC 15555.</title>
        <authorList>
            <person name="Komaki H."/>
            <person name="Tamura T."/>
        </authorList>
    </citation>
    <scope>NUCLEOTIDE SEQUENCE</scope>
    <source>
        <strain evidence="2">NBRC 15555</strain>
    </source>
</reference>
<dbReference type="SMART" id="SM00564">
    <property type="entry name" value="PQQ"/>
    <property type="match status" value="2"/>
</dbReference>
<gene>
    <name evidence="2" type="ORF">Afe05nite_01410</name>
</gene>
<feature type="domain" description="Pyrrolo-quinoline quinone repeat" evidence="1">
    <location>
        <begin position="46"/>
        <end position="186"/>
    </location>
</feature>
<dbReference type="RefSeq" id="WP_203814928.1">
    <property type="nucleotide sequence ID" value="NZ_BAAABP010000014.1"/>
</dbReference>
<proteinExistence type="predicted"/>